<dbReference type="InterPro" id="IPR036388">
    <property type="entry name" value="WH-like_DNA-bd_sf"/>
</dbReference>
<gene>
    <name evidence="5" type="ORF">EZE20_17490</name>
</gene>
<dbReference type="EMBL" id="SMJU01000011">
    <property type="protein sequence ID" value="TDB62729.1"/>
    <property type="molecule type" value="Genomic_DNA"/>
</dbReference>
<evidence type="ECO:0000313" key="6">
    <source>
        <dbReference type="Proteomes" id="UP000295706"/>
    </source>
</evidence>
<comment type="caution">
    <text evidence="5">The sequence shown here is derived from an EMBL/GenBank/DDBJ whole genome shotgun (WGS) entry which is preliminary data.</text>
</comment>
<evidence type="ECO:0000256" key="2">
    <source>
        <dbReference type="ARBA" id="ARBA00023125"/>
    </source>
</evidence>
<keyword evidence="2" id="KW-0238">DNA-binding</keyword>
<dbReference type="InterPro" id="IPR036390">
    <property type="entry name" value="WH_DNA-bd_sf"/>
</dbReference>
<dbReference type="PANTHER" id="PTHR43537:SF51">
    <property type="entry name" value="HTH-TYPE TRANSCRIPTIONAL REGULATOR LGOR-RELATED"/>
    <property type="match status" value="1"/>
</dbReference>
<reference evidence="5 6" key="1">
    <citation type="submission" date="2019-02" db="EMBL/GenBank/DDBJ databases">
        <title>Arundinibacter roseus gen. nov., sp. nov., a new member of the family Cytophagaceae.</title>
        <authorList>
            <person name="Szuroczki S."/>
            <person name="Khayer B."/>
            <person name="Sproer C."/>
            <person name="Toumi M."/>
            <person name="Szabo A."/>
            <person name="Felfoldi T."/>
            <person name="Schumann P."/>
            <person name="Toth E."/>
        </authorList>
    </citation>
    <scope>NUCLEOTIDE SEQUENCE [LARGE SCALE GENOMIC DNA]</scope>
    <source>
        <strain evidence="5 6">DMA-k-7a</strain>
    </source>
</reference>
<evidence type="ECO:0000256" key="1">
    <source>
        <dbReference type="ARBA" id="ARBA00023015"/>
    </source>
</evidence>
<dbReference type="SUPFAM" id="SSF48008">
    <property type="entry name" value="GntR ligand-binding domain-like"/>
    <property type="match status" value="1"/>
</dbReference>
<name>A0A4R4K968_9BACT</name>
<evidence type="ECO:0000259" key="4">
    <source>
        <dbReference type="SMART" id="SM00895"/>
    </source>
</evidence>
<accession>A0A4R4K968</accession>
<keyword evidence="1" id="KW-0805">Transcription regulation</keyword>
<dbReference type="GO" id="GO:0003677">
    <property type="term" value="F:DNA binding"/>
    <property type="evidence" value="ECO:0007669"/>
    <property type="project" value="UniProtKB-KW"/>
</dbReference>
<dbReference type="Gene3D" id="1.10.10.10">
    <property type="entry name" value="Winged helix-like DNA-binding domain superfamily/Winged helix DNA-binding domain"/>
    <property type="match status" value="1"/>
</dbReference>
<evidence type="ECO:0000256" key="3">
    <source>
        <dbReference type="ARBA" id="ARBA00023163"/>
    </source>
</evidence>
<dbReference type="SMART" id="SM00895">
    <property type="entry name" value="FCD"/>
    <property type="match status" value="1"/>
</dbReference>
<dbReference type="OrthoDB" id="154206at2"/>
<dbReference type="SUPFAM" id="SSF46785">
    <property type="entry name" value="Winged helix' DNA-binding domain"/>
    <property type="match status" value="2"/>
</dbReference>
<proteinExistence type="predicted"/>
<protein>
    <submittedName>
        <fullName evidence="5">FCD domain-containing protein</fullName>
    </submittedName>
</protein>
<dbReference type="InterPro" id="IPR011711">
    <property type="entry name" value="GntR_C"/>
</dbReference>
<dbReference type="Pfam" id="PF07729">
    <property type="entry name" value="FCD"/>
    <property type="match status" value="1"/>
</dbReference>
<organism evidence="5 6">
    <name type="scientific">Arundinibacter roseus</name>
    <dbReference type="NCBI Taxonomy" id="2070510"/>
    <lineage>
        <taxon>Bacteria</taxon>
        <taxon>Pseudomonadati</taxon>
        <taxon>Bacteroidota</taxon>
        <taxon>Cytophagia</taxon>
        <taxon>Cytophagales</taxon>
        <taxon>Spirosomataceae</taxon>
        <taxon>Arundinibacter</taxon>
    </lineage>
</organism>
<keyword evidence="3" id="KW-0804">Transcription</keyword>
<dbReference type="InterPro" id="IPR008920">
    <property type="entry name" value="TF_FadR/GntR_C"/>
</dbReference>
<dbReference type="PANTHER" id="PTHR43537">
    <property type="entry name" value="TRANSCRIPTIONAL REGULATOR, GNTR FAMILY"/>
    <property type="match status" value="1"/>
</dbReference>
<sequence length="305" mass="35378">MTNSPSSLVKKTVNSLLDFLSKEGNVPMIMPTELTLTNLLNVSRSILAQAYSDLENKGIIRQEMRSRLVLRLPQAEDYYLNIDKINSKTQLVENFILEKFSKNELQSGDKLSELQIAKESGANTVTVREVLLKISNTGIIRKDPRKKWEVIDLSEKKMNEITDYRSIMELFGLNCLFDNGPLPASALQKFKKLLNRHQSVLAKSTIDRDEVIELENDFHKSFIKYTNNQVIQESYESIFFVTRFHLRQRIMTQDRFRYLIEEHIRVLLALLENNYEGAVAELKNHFRESKAFFHNASLSQMAPEK</sequence>
<keyword evidence="6" id="KW-1185">Reference proteome</keyword>
<dbReference type="Proteomes" id="UP000295706">
    <property type="component" value="Unassembled WGS sequence"/>
</dbReference>
<evidence type="ECO:0000313" key="5">
    <source>
        <dbReference type="EMBL" id="TDB62729.1"/>
    </source>
</evidence>
<dbReference type="AlphaFoldDB" id="A0A4R4K968"/>
<feature type="domain" description="GntR C-terminal" evidence="4">
    <location>
        <begin position="160"/>
        <end position="288"/>
    </location>
</feature>
<dbReference type="Gene3D" id="1.20.120.530">
    <property type="entry name" value="GntR ligand-binding domain-like"/>
    <property type="match status" value="1"/>
</dbReference>
<dbReference type="RefSeq" id="WP_132120038.1">
    <property type="nucleotide sequence ID" value="NZ_SMJU01000011.1"/>
</dbReference>